<dbReference type="PANTHER" id="PTHR30050">
    <property type="entry name" value="CHROMOSOMAL REPLICATION INITIATOR PROTEIN DNAA"/>
    <property type="match status" value="1"/>
</dbReference>
<dbReference type="KEGG" id="rst:ATY39_07555"/>
<keyword evidence="3" id="KW-1185">Reference proteome</keyword>
<dbReference type="Gene3D" id="3.40.50.300">
    <property type="entry name" value="P-loop containing nucleotide triphosphate hydrolases"/>
    <property type="match status" value="1"/>
</dbReference>
<dbReference type="STRING" id="241244.ATY39_07555"/>
<gene>
    <name evidence="2" type="ORF">ATY39_07555</name>
</gene>
<sequence length="270" mass="31183">MKPLANNLPKSILTALTSNECDKHGKPMPLMMIDGIEVCPKCELDKENARVVKSMEDEVLERERNKRKNTLYYRSVFSDQSIKDAGFKNYETRTDEERTNKELAIRAINHYKSGKIFTTLFRGEPGVGKSHLAMAIVRSLNEMLDVECAFINVRRMLIMIKGSFNDKDSPYTQLYFTNLLSRVDYLVLDDLGNESGDEEASKWVKEILTEVLESRQSKPTIVTTNYRREFLYKIYTKALVSRLLKNAAPITFEDTTDKRIQPFDLNQEVE</sequence>
<reference evidence="2 3" key="1">
    <citation type="journal article" date="2016" name="Genome Announc.">
        <title>Whole-Genome Sequence of Rummeliibacillus stabekisii Strain PP9 Isolated from Antarctic Soil.</title>
        <authorList>
            <person name="da Mota F.F."/>
            <person name="Vollu R.E."/>
            <person name="Jurelevicius D."/>
            <person name="Seldin L."/>
        </authorList>
    </citation>
    <scope>NUCLEOTIDE SEQUENCE [LARGE SCALE GENOMIC DNA]</scope>
    <source>
        <strain evidence="2 3">PP9</strain>
    </source>
</reference>
<evidence type="ECO:0000259" key="1">
    <source>
        <dbReference type="Pfam" id="PF01695"/>
    </source>
</evidence>
<feature type="domain" description="IstB-like ATP-binding" evidence="1">
    <location>
        <begin position="55"/>
        <end position="244"/>
    </location>
</feature>
<dbReference type="CDD" id="cd00009">
    <property type="entry name" value="AAA"/>
    <property type="match status" value="1"/>
</dbReference>
<organism evidence="2 3">
    <name type="scientific">Rummeliibacillus stabekisii</name>
    <dbReference type="NCBI Taxonomy" id="241244"/>
    <lineage>
        <taxon>Bacteria</taxon>
        <taxon>Bacillati</taxon>
        <taxon>Bacillota</taxon>
        <taxon>Bacilli</taxon>
        <taxon>Bacillales</taxon>
        <taxon>Caryophanaceae</taxon>
        <taxon>Rummeliibacillus</taxon>
    </lineage>
</organism>
<accession>A0A143HCA6</accession>
<proteinExistence type="predicted"/>
<dbReference type="GO" id="GO:0006260">
    <property type="term" value="P:DNA replication"/>
    <property type="evidence" value="ECO:0007669"/>
    <property type="project" value="TreeGrafter"/>
</dbReference>
<dbReference type="InterPro" id="IPR027417">
    <property type="entry name" value="P-loop_NTPase"/>
</dbReference>
<dbReference type="PANTHER" id="PTHR30050:SF4">
    <property type="entry name" value="ATP-BINDING PROTEIN RV3427C IN INSERTION SEQUENCE-RELATED"/>
    <property type="match status" value="1"/>
</dbReference>
<protein>
    <recommendedName>
        <fullName evidence="1">IstB-like ATP-binding domain-containing protein</fullName>
    </recommendedName>
</protein>
<dbReference type="SUPFAM" id="SSF52540">
    <property type="entry name" value="P-loop containing nucleoside triphosphate hydrolases"/>
    <property type="match status" value="1"/>
</dbReference>
<dbReference type="Pfam" id="PF01695">
    <property type="entry name" value="IstB_IS21"/>
    <property type="match status" value="1"/>
</dbReference>
<evidence type="ECO:0000313" key="3">
    <source>
        <dbReference type="Proteomes" id="UP000076021"/>
    </source>
</evidence>
<dbReference type="GO" id="GO:0005524">
    <property type="term" value="F:ATP binding"/>
    <property type="evidence" value="ECO:0007669"/>
    <property type="project" value="InterPro"/>
</dbReference>
<evidence type="ECO:0000313" key="2">
    <source>
        <dbReference type="EMBL" id="AMW99332.1"/>
    </source>
</evidence>
<dbReference type="Proteomes" id="UP000076021">
    <property type="component" value="Chromosome"/>
</dbReference>
<dbReference type="OrthoDB" id="2052561at2"/>
<reference evidence="3" key="2">
    <citation type="submission" date="2016-03" db="EMBL/GenBank/DDBJ databases">
        <authorList>
            <person name="Ploux O."/>
        </authorList>
    </citation>
    <scope>NUCLEOTIDE SEQUENCE [LARGE SCALE GENOMIC DNA]</scope>
    <source>
        <strain evidence="3">PP9</strain>
    </source>
</reference>
<dbReference type="RefSeq" id="WP_066788043.1">
    <property type="nucleotide sequence ID" value="NZ_CP014806.1"/>
</dbReference>
<dbReference type="AlphaFoldDB" id="A0A143HCA6"/>
<dbReference type="InterPro" id="IPR002611">
    <property type="entry name" value="IstB_ATP-bd"/>
</dbReference>
<name>A0A143HCA6_9BACL</name>
<dbReference type="EMBL" id="CP014806">
    <property type="protein sequence ID" value="AMW99332.1"/>
    <property type="molecule type" value="Genomic_DNA"/>
</dbReference>